<dbReference type="PRINTS" id="PR00423">
    <property type="entry name" value="CELLDVISFTSZ"/>
</dbReference>
<keyword evidence="12" id="KW-1185">Reference proteome</keyword>
<dbReference type="GO" id="GO:0043093">
    <property type="term" value="P:FtsZ-dependent cytokinesis"/>
    <property type="evidence" value="ECO:0007669"/>
    <property type="project" value="UniProtKB-UniRule"/>
</dbReference>
<dbReference type="HAMAP" id="MF_00909">
    <property type="entry name" value="FtsZ"/>
    <property type="match status" value="1"/>
</dbReference>
<evidence type="ECO:0000256" key="3">
    <source>
        <dbReference type="ARBA" id="ARBA00023134"/>
    </source>
</evidence>
<dbReference type="InterPro" id="IPR020805">
    <property type="entry name" value="Cell_div_FtsZ_CS"/>
</dbReference>
<dbReference type="InterPro" id="IPR037103">
    <property type="entry name" value="Tubulin/FtsZ-like_C"/>
</dbReference>
<keyword evidence="5" id="KW-0963">Cytoplasm</keyword>
<comment type="subunit">
    <text evidence="5">Homodimer. Polymerizes to form a dynamic ring structure in a strictly GTP-dependent manner. Interacts directly with several other division proteins.</text>
</comment>
<feature type="binding site" evidence="5">
    <location>
        <position position="136"/>
    </location>
    <ligand>
        <name>GTP</name>
        <dbReference type="ChEBI" id="CHEBI:37565"/>
    </ligand>
</feature>
<feature type="domain" description="Tubulin/FtsZ GTPase" evidence="9">
    <location>
        <begin position="10"/>
        <end position="202"/>
    </location>
</feature>
<dbReference type="SUPFAM" id="SSF55307">
    <property type="entry name" value="Tubulin C-terminal domain-like"/>
    <property type="match status" value="1"/>
</dbReference>
<dbReference type="SUPFAM" id="SSF52490">
    <property type="entry name" value="Tubulin nucleotide-binding domain-like"/>
    <property type="match status" value="1"/>
</dbReference>
<dbReference type="Gene3D" id="3.30.1330.20">
    <property type="entry name" value="Tubulin/FtsZ, C-terminal domain"/>
    <property type="match status" value="1"/>
</dbReference>
<name>A0A1R4II69_9MICO</name>
<comment type="subcellular location">
    <subcellularLocation>
        <location evidence="5">Cytoplasm</location>
    </subcellularLocation>
    <text evidence="5">Assembles at midcell at the inner surface of the cytoplasmic membrane.</text>
</comment>
<evidence type="ECO:0000256" key="6">
    <source>
        <dbReference type="NCBIfam" id="TIGR00065"/>
    </source>
</evidence>
<feature type="binding site" evidence="5">
    <location>
        <begin position="105"/>
        <end position="107"/>
    </location>
    <ligand>
        <name>GTP</name>
        <dbReference type="ChEBI" id="CHEBI:37565"/>
    </ligand>
</feature>
<dbReference type="Proteomes" id="UP000196320">
    <property type="component" value="Unassembled WGS sequence"/>
</dbReference>
<comment type="function">
    <text evidence="5 7">Essential cell division protein that forms a contractile ring structure (Z ring) at the future cell division site. The regulation of the ring assembly controls the timing and the location of cell division. One of the functions of the FtsZ ring is to recruit other cell division proteins to the septum to produce a new cell wall between the dividing cells. Binds GTP and shows GTPase activity.</text>
</comment>
<dbReference type="GO" id="GO:0051258">
    <property type="term" value="P:protein polymerization"/>
    <property type="evidence" value="ECO:0007669"/>
    <property type="project" value="UniProtKB-UniRule"/>
</dbReference>
<dbReference type="FunFam" id="3.40.50.1440:FF:000001">
    <property type="entry name" value="Cell division protein FtsZ"/>
    <property type="match status" value="1"/>
</dbReference>
<feature type="compositionally biased region" description="Acidic residues" evidence="8">
    <location>
        <begin position="363"/>
        <end position="376"/>
    </location>
</feature>
<gene>
    <name evidence="5" type="primary">ftsZ</name>
    <name evidence="11" type="ORF">FM104_02270</name>
</gene>
<feature type="binding site" evidence="5">
    <location>
        <begin position="18"/>
        <end position="22"/>
    </location>
    <ligand>
        <name>GTP</name>
        <dbReference type="ChEBI" id="CHEBI:37565"/>
    </ligand>
</feature>
<dbReference type="InterPro" id="IPR003008">
    <property type="entry name" value="Tubulin_FtsZ_GTPase"/>
</dbReference>
<evidence type="ECO:0000313" key="12">
    <source>
        <dbReference type="Proteomes" id="UP000196320"/>
    </source>
</evidence>
<dbReference type="GO" id="GO:0005737">
    <property type="term" value="C:cytoplasm"/>
    <property type="evidence" value="ECO:0007669"/>
    <property type="project" value="UniProtKB-SubCell"/>
</dbReference>
<sequence>MSQNQNYLAVIKVVGVGGGGVNAVNRMIDLGLRGVEFIAVNTDAQALLMSDADVKLDVGRELTRGLGAGADPEVGRRAAEDHAEEIEQALTGADMVFVTAGEGGGTGTGGAPVVARIAKSIGALTIGVVTKPFSFEGRRRQSQAEAGVAKLKEEVDTLIVVPNDRLLEISDRGISMIEAFATADQVLLAGVQGITDLITTPGLINLDFADVKSVMQGAGSALMGIGSARGADRAIKAAELAVESPLLEASIEGAHGVLLSIQGGSNLGIFEIHDAADLVKEAAHPEANIIFGTVIDDTLGDEVRVTVIAAGFDGGEPTTRLEPMVVERPAANPLPEVRVDEQEPAVEVPVEPARPTASSIEPAFDDDDIDVPEFLK</sequence>
<dbReference type="Pfam" id="PF12327">
    <property type="entry name" value="FtsZ_C"/>
    <property type="match status" value="1"/>
</dbReference>
<dbReference type="Gene3D" id="3.40.50.1440">
    <property type="entry name" value="Tubulin/FtsZ, GTPase domain"/>
    <property type="match status" value="1"/>
</dbReference>
<evidence type="ECO:0000256" key="4">
    <source>
        <dbReference type="ARBA" id="ARBA00023210"/>
    </source>
</evidence>
<evidence type="ECO:0000313" key="11">
    <source>
        <dbReference type="EMBL" id="SJN19419.1"/>
    </source>
</evidence>
<dbReference type="SMART" id="SM00865">
    <property type="entry name" value="Tubulin_C"/>
    <property type="match status" value="1"/>
</dbReference>
<keyword evidence="5 7" id="KW-0132">Cell division</keyword>
<dbReference type="GO" id="GO:0032153">
    <property type="term" value="C:cell division site"/>
    <property type="evidence" value="ECO:0007669"/>
    <property type="project" value="UniProtKB-UniRule"/>
</dbReference>
<dbReference type="PANTHER" id="PTHR30314:SF3">
    <property type="entry name" value="MITOCHONDRIAL DIVISION PROTEIN FSZA"/>
    <property type="match status" value="1"/>
</dbReference>
<organism evidence="11 12">
    <name type="scientific">Microbacterium esteraromaticum</name>
    <dbReference type="NCBI Taxonomy" id="57043"/>
    <lineage>
        <taxon>Bacteria</taxon>
        <taxon>Bacillati</taxon>
        <taxon>Actinomycetota</taxon>
        <taxon>Actinomycetes</taxon>
        <taxon>Micrococcales</taxon>
        <taxon>Microbacteriaceae</taxon>
        <taxon>Microbacterium</taxon>
    </lineage>
</organism>
<evidence type="ECO:0000259" key="9">
    <source>
        <dbReference type="SMART" id="SM00864"/>
    </source>
</evidence>
<dbReference type="Pfam" id="PF00091">
    <property type="entry name" value="Tubulin"/>
    <property type="match status" value="1"/>
</dbReference>
<dbReference type="InterPro" id="IPR018316">
    <property type="entry name" value="Tubulin/FtsZ_2-layer-sand-dom"/>
</dbReference>
<evidence type="ECO:0000256" key="2">
    <source>
        <dbReference type="ARBA" id="ARBA00022741"/>
    </source>
</evidence>
<accession>A0A1R4II69</accession>
<keyword evidence="4 5" id="KW-0717">Septation</keyword>
<dbReference type="InterPro" id="IPR008280">
    <property type="entry name" value="Tub_FtsZ_C"/>
</dbReference>
<evidence type="ECO:0000256" key="1">
    <source>
        <dbReference type="ARBA" id="ARBA00009690"/>
    </source>
</evidence>
<dbReference type="GO" id="GO:0003924">
    <property type="term" value="F:GTPase activity"/>
    <property type="evidence" value="ECO:0007669"/>
    <property type="project" value="UniProtKB-UniRule"/>
</dbReference>
<keyword evidence="5 7" id="KW-0131">Cell cycle</keyword>
<keyword evidence="11" id="KW-0378">Hydrolase</keyword>
<feature type="domain" description="Tubulin/FtsZ 2-layer sandwich" evidence="10">
    <location>
        <begin position="204"/>
        <end position="321"/>
    </location>
</feature>
<comment type="similarity">
    <text evidence="1 5 7">Belongs to the FtsZ family.</text>
</comment>
<dbReference type="PANTHER" id="PTHR30314">
    <property type="entry name" value="CELL DIVISION PROTEIN FTSZ-RELATED"/>
    <property type="match status" value="1"/>
</dbReference>
<dbReference type="PROSITE" id="PS01135">
    <property type="entry name" value="FTSZ_2"/>
    <property type="match status" value="1"/>
</dbReference>
<evidence type="ECO:0000256" key="7">
    <source>
        <dbReference type="RuleBase" id="RU000631"/>
    </source>
</evidence>
<evidence type="ECO:0000256" key="8">
    <source>
        <dbReference type="SAM" id="MobiDB-lite"/>
    </source>
</evidence>
<dbReference type="OrthoDB" id="9813375at2"/>
<dbReference type="GO" id="GO:0005525">
    <property type="term" value="F:GTP binding"/>
    <property type="evidence" value="ECO:0007669"/>
    <property type="project" value="UniProtKB-UniRule"/>
</dbReference>
<dbReference type="SMART" id="SM00864">
    <property type="entry name" value="Tubulin"/>
    <property type="match status" value="1"/>
</dbReference>
<dbReference type="RefSeq" id="WP_087129847.1">
    <property type="nucleotide sequence ID" value="NZ_FUKO01000009.1"/>
</dbReference>
<keyword evidence="2 5" id="KW-0547">Nucleotide-binding</keyword>
<dbReference type="InterPro" id="IPR000158">
    <property type="entry name" value="Cell_div_FtsZ"/>
</dbReference>
<dbReference type="InterPro" id="IPR045061">
    <property type="entry name" value="FtsZ/CetZ"/>
</dbReference>
<feature type="binding site" evidence="5">
    <location>
        <position position="140"/>
    </location>
    <ligand>
        <name>GTP</name>
        <dbReference type="ChEBI" id="CHEBI:37565"/>
    </ligand>
</feature>
<evidence type="ECO:0000256" key="5">
    <source>
        <dbReference type="HAMAP-Rule" id="MF_00909"/>
    </source>
</evidence>
<dbReference type="CDD" id="cd02201">
    <property type="entry name" value="FtsZ_type1"/>
    <property type="match status" value="1"/>
</dbReference>
<reference evidence="11 12" key="1">
    <citation type="submission" date="2017-02" db="EMBL/GenBank/DDBJ databases">
        <authorList>
            <person name="Peterson S.W."/>
        </authorList>
    </citation>
    <scope>NUCLEOTIDE SEQUENCE [LARGE SCALE GENOMIC DNA]</scope>
    <source>
        <strain evidence="11 12">B Mb 05.01</strain>
    </source>
</reference>
<dbReference type="InterPro" id="IPR024757">
    <property type="entry name" value="FtsZ_C"/>
</dbReference>
<protein>
    <recommendedName>
        <fullName evidence="5 6">Cell division protein FtsZ</fullName>
    </recommendedName>
</protein>
<dbReference type="NCBIfam" id="TIGR00065">
    <property type="entry name" value="ftsZ"/>
    <property type="match status" value="1"/>
</dbReference>
<proteinExistence type="inferred from homology"/>
<dbReference type="PROSITE" id="PS01134">
    <property type="entry name" value="FTSZ_1"/>
    <property type="match status" value="1"/>
</dbReference>
<dbReference type="GO" id="GO:0000917">
    <property type="term" value="P:division septum assembly"/>
    <property type="evidence" value="ECO:0007669"/>
    <property type="project" value="UniProtKB-KW"/>
</dbReference>
<evidence type="ECO:0000259" key="10">
    <source>
        <dbReference type="SMART" id="SM00865"/>
    </source>
</evidence>
<dbReference type="AlphaFoldDB" id="A0A1R4II69"/>
<dbReference type="InterPro" id="IPR036525">
    <property type="entry name" value="Tubulin/FtsZ_GTPase_sf"/>
</dbReference>
<dbReference type="EMBL" id="FUKO01000009">
    <property type="protein sequence ID" value="SJN19419.1"/>
    <property type="molecule type" value="Genomic_DNA"/>
</dbReference>
<feature type="binding site" evidence="5">
    <location>
        <position position="184"/>
    </location>
    <ligand>
        <name>GTP</name>
        <dbReference type="ChEBI" id="CHEBI:37565"/>
    </ligand>
</feature>
<keyword evidence="3 5" id="KW-0342">GTP-binding</keyword>
<feature type="region of interest" description="Disordered" evidence="8">
    <location>
        <begin position="332"/>
        <end position="376"/>
    </location>
</feature>